<dbReference type="SUPFAM" id="SSF54928">
    <property type="entry name" value="RNA-binding domain, RBD"/>
    <property type="match status" value="1"/>
</dbReference>
<dbReference type="AlphaFoldDB" id="A0A4S4DVI9"/>
<keyword evidence="2" id="KW-1185">Reference proteome</keyword>
<name>A0A4S4DVI9_CAMSN</name>
<reference evidence="1 2" key="1">
    <citation type="journal article" date="2018" name="Proc. Natl. Acad. Sci. U.S.A.">
        <title>Draft genome sequence of Camellia sinensis var. sinensis provides insights into the evolution of the tea genome and tea quality.</title>
        <authorList>
            <person name="Wei C."/>
            <person name="Yang H."/>
            <person name="Wang S."/>
            <person name="Zhao J."/>
            <person name="Liu C."/>
            <person name="Gao L."/>
            <person name="Xia E."/>
            <person name="Lu Y."/>
            <person name="Tai Y."/>
            <person name="She G."/>
            <person name="Sun J."/>
            <person name="Cao H."/>
            <person name="Tong W."/>
            <person name="Gao Q."/>
            <person name="Li Y."/>
            <person name="Deng W."/>
            <person name="Jiang X."/>
            <person name="Wang W."/>
            <person name="Chen Q."/>
            <person name="Zhang S."/>
            <person name="Li H."/>
            <person name="Wu J."/>
            <person name="Wang P."/>
            <person name="Li P."/>
            <person name="Shi C."/>
            <person name="Zheng F."/>
            <person name="Jian J."/>
            <person name="Huang B."/>
            <person name="Shan D."/>
            <person name="Shi M."/>
            <person name="Fang C."/>
            <person name="Yue Y."/>
            <person name="Li F."/>
            <person name="Li D."/>
            <person name="Wei S."/>
            <person name="Han B."/>
            <person name="Jiang C."/>
            <person name="Yin Y."/>
            <person name="Xia T."/>
            <person name="Zhang Z."/>
            <person name="Bennetzen J.L."/>
            <person name="Zhao S."/>
            <person name="Wan X."/>
        </authorList>
    </citation>
    <scope>NUCLEOTIDE SEQUENCE [LARGE SCALE GENOMIC DNA]</scope>
    <source>
        <strain evidence="2">cv. Shuchazao</strain>
        <tissue evidence="1">Leaf</tissue>
    </source>
</reference>
<accession>A0A4S4DVI9</accession>
<proteinExistence type="predicted"/>
<dbReference type="Proteomes" id="UP000306102">
    <property type="component" value="Unassembled WGS sequence"/>
</dbReference>
<evidence type="ECO:0008006" key="3">
    <source>
        <dbReference type="Google" id="ProtNLM"/>
    </source>
</evidence>
<comment type="caution">
    <text evidence="1">The sequence shown here is derived from an EMBL/GenBank/DDBJ whole genome shotgun (WGS) entry which is preliminary data.</text>
</comment>
<sequence>MPSSSQGRLLECAIGEGEVGRVADPGGAEVCDGGGAEGGVGGEGVEEEIVEEGGEEGGGAKLVEDDVASEPSMKNFSFFFWFFLVLMVMDLPPLTVGFDDDKQRHKNQIQTSESQNQIQTSENNIIKTYHQPGKITRTFLNRNRGFADSRMRIRLSRSSSPITFSAAVRVRLVVVFTERQWRHRRWMEEEAMAAEAVVEEVDRQVYSRGTFPKPFQRNHGSLFSTLMATLTELGPATAQRAAKQLKLMTEKRELYGVKTSPSVPRKLQNQNDDSRYTVNTKNASHLPNSSSITIEDVPSIVKLSQLIGAISIFGEISRASMRTLPNGLHCCDVEFQSVESRRRAVSAGGITVKSFHLPIHPPHPLETVTIRIKNISNETADAAIHSICMSFGSLEGLARTEEDAVDALYSVKDNLDLQSILKKLNATFTGDRRWSASLLSRDCTPVAMSNNEDSKHKLGLQISSHLKKLKRSLSMKKIDVEDLESLHLAILHLEETPDIHLID</sequence>
<evidence type="ECO:0000313" key="1">
    <source>
        <dbReference type="EMBL" id="THG07329.1"/>
    </source>
</evidence>
<protein>
    <recommendedName>
        <fullName evidence="3">RRM domain-containing protein</fullName>
    </recommendedName>
</protein>
<dbReference type="GO" id="GO:0003676">
    <property type="term" value="F:nucleic acid binding"/>
    <property type="evidence" value="ECO:0007669"/>
    <property type="project" value="InterPro"/>
</dbReference>
<evidence type="ECO:0000313" key="2">
    <source>
        <dbReference type="Proteomes" id="UP000306102"/>
    </source>
</evidence>
<gene>
    <name evidence="1" type="ORF">TEA_006685</name>
</gene>
<dbReference type="EMBL" id="SDRB02010122">
    <property type="protein sequence ID" value="THG07329.1"/>
    <property type="molecule type" value="Genomic_DNA"/>
</dbReference>
<dbReference type="InterPro" id="IPR035979">
    <property type="entry name" value="RBD_domain_sf"/>
</dbReference>
<organism evidence="1 2">
    <name type="scientific">Camellia sinensis var. sinensis</name>
    <name type="common">China tea</name>
    <dbReference type="NCBI Taxonomy" id="542762"/>
    <lineage>
        <taxon>Eukaryota</taxon>
        <taxon>Viridiplantae</taxon>
        <taxon>Streptophyta</taxon>
        <taxon>Embryophyta</taxon>
        <taxon>Tracheophyta</taxon>
        <taxon>Spermatophyta</taxon>
        <taxon>Magnoliopsida</taxon>
        <taxon>eudicotyledons</taxon>
        <taxon>Gunneridae</taxon>
        <taxon>Pentapetalae</taxon>
        <taxon>asterids</taxon>
        <taxon>Ericales</taxon>
        <taxon>Theaceae</taxon>
        <taxon>Camellia</taxon>
    </lineage>
</organism>